<dbReference type="SMART" id="SM00323">
    <property type="entry name" value="RasGAP"/>
    <property type="match status" value="1"/>
</dbReference>
<dbReference type="GO" id="GO:0005096">
    <property type="term" value="F:GTPase activator activity"/>
    <property type="evidence" value="ECO:0007669"/>
    <property type="project" value="UniProtKB-KW"/>
</dbReference>
<feature type="region of interest" description="Disordered" evidence="2">
    <location>
        <begin position="1"/>
        <end position="52"/>
    </location>
</feature>
<dbReference type="InterPro" id="IPR039360">
    <property type="entry name" value="Ras_GTPase"/>
</dbReference>
<dbReference type="STRING" id="763406.A0A1E3NSR2"/>
<evidence type="ECO:0000259" key="3">
    <source>
        <dbReference type="PROSITE" id="PS50018"/>
    </source>
</evidence>
<feature type="domain" description="Ras-GAP" evidence="3">
    <location>
        <begin position="561"/>
        <end position="793"/>
    </location>
</feature>
<sequence>MSAAPLAKINSSSSEIPTPSPLETEFESNTVTTPTTNAFPNSTSFTSLTQTPPSLLTRNPSTLFDKNLVETLKKLAIKNKGEFRCSNVQWAFGLDDDKLKNNKHVSIKTLLNNSFHWNFVKLLVSAEGKITAGNSLLIVSDIQECGIDIFNFDLIVKLTPKTGNAKSYFFKFTNFNDYLEFLACLLSWHGLKQKGLVSKWNFTNSIIYNDNLKPNEIIVCRFKVFGPLPASSTKVHIDEDGPENPVFPTPTDSNYKEGWFTVIGHLLPTGILNLVSELDGTLLYSINVTLLFNSEIRVLHHSILQNSNVLFLGFIDVLRESHDLHPASGLQFIRDNNFKDVSRILIDFDLRIDLEDWFVALSSFTKLEYVGNQFTGNRLKISEELSLEIMEAQFQLDNHAIANSSNNNFADSLKDSCLYCELILWNTPWFRSAIVKTDQHASTFWKELINLKLPISNSNDFKILIKRAKSTDSYNIDGENSDEIIGTCFVNLELFEDVQFLQKIPIHNLQNKLIGKLMINLSQDETVILPFQKYKSLENILMNSKIESLISYLEPKSSTSTLEAWSIMLLDIYQSLGKEDEYFETLMKYELSPIDSLNNSNISDTLGSHNNSTDNTLNINNSNNSNGGTANNSFRYHTIFRGNSMLSKSLEKYTVRVGHEYLEKLLGKFIEKVRVEDLNCECDPKIEPETYQENYQNLLRYVEYLWNRIYQTTNDIPSSIKVQWKNLRQNVELSVDLNDKETPLNALSSFIFLRFLCPAILSPKLYNLSKTHYSGKISRTLVLIAKVLMTFSNRSKFQKHREPFLIPLNDDFIEKHREEMLIYFDKVTFRKMDFNERVLNMSNIVDRIQLNTSKDILNELPTMPFLIDKYLNIAKLVELLSKFYQAEKEEVGPEKDSIGNYQIEGFDDTGLDDDFLTSLINDENNALNSLLSKHEFKLKDMKKQSAVLLKETESVEKQLIEAEYPHNIDDIWDTYVSCLIRSCRLNIATTSTTPTSMTMVRNSDSDGHVIFDSDLFHNMSLQPNEDELSKLNTFLTSLMVQNEKKKLNKSTLISNRSGSAVSATQLQGNGFGSPEKPKIKLGKKVSESDESGKKKTLFRNIFKRGKN</sequence>
<dbReference type="EMBL" id="KV454001">
    <property type="protein sequence ID" value="ODQ49141.1"/>
    <property type="molecule type" value="Genomic_DNA"/>
</dbReference>
<dbReference type="PROSITE" id="PS00509">
    <property type="entry name" value="RAS_GTPASE_ACTIV_1"/>
    <property type="match status" value="1"/>
</dbReference>
<name>A0A1E3NSR2_9ASCO</name>
<feature type="compositionally biased region" description="Polar residues" evidence="2">
    <location>
        <begin position="27"/>
        <end position="41"/>
    </location>
</feature>
<dbReference type="RefSeq" id="XP_019020254.1">
    <property type="nucleotide sequence ID" value="XM_019163717.1"/>
</dbReference>
<dbReference type="InterPro" id="IPR008936">
    <property type="entry name" value="Rho_GTPase_activation_prot"/>
</dbReference>
<gene>
    <name evidence="4" type="ORF">PICMEDRAFT_70708</name>
</gene>
<keyword evidence="5" id="KW-1185">Reference proteome</keyword>
<dbReference type="Proteomes" id="UP000094455">
    <property type="component" value="Unassembled WGS sequence"/>
</dbReference>
<dbReference type="CDD" id="cd05137">
    <property type="entry name" value="RasGAP_CLA2_BUD2"/>
    <property type="match status" value="1"/>
</dbReference>
<dbReference type="InterPro" id="IPR001936">
    <property type="entry name" value="RasGAP_dom"/>
</dbReference>
<dbReference type="Pfam" id="PF00616">
    <property type="entry name" value="RasGAP"/>
    <property type="match status" value="2"/>
</dbReference>
<dbReference type="SUPFAM" id="SSF48350">
    <property type="entry name" value="GTPase activation domain, GAP"/>
    <property type="match status" value="1"/>
</dbReference>
<dbReference type="InterPro" id="IPR023152">
    <property type="entry name" value="RasGAP_CS"/>
</dbReference>
<feature type="compositionally biased region" description="Basic and acidic residues" evidence="2">
    <location>
        <begin position="1084"/>
        <end position="1093"/>
    </location>
</feature>
<evidence type="ECO:0000256" key="2">
    <source>
        <dbReference type="SAM" id="MobiDB-lite"/>
    </source>
</evidence>
<dbReference type="Gene3D" id="1.10.506.10">
    <property type="entry name" value="GTPase Activation - p120gap, domain 1"/>
    <property type="match status" value="1"/>
</dbReference>
<accession>A0A1E3NSR2</accession>
<dbReference type="GeneID" id="30180404"/>
<dbReference type="OrthoDB" id="775356at2759"/>
<reference evidence="4 5" key="1">
    <citation type="journal article" date="2016" name="Proc. Natl. Acad. Sci. U.S.A.">
        <title>Comparative genomics of biotechnologically important yeasts.</title>
        <authorList>
            <person name="Riley R."/>
            <person name="Haridas S."/>
            <person name="Wolfe K.H."/>
            <person name="Lopes M.R."/>
            <person name="Hittinger C.T."/>
            <person name="Goeker M."/>
            <person name="Salamov A.A."/>
            <person name="Wisecaver J.H."/>
            <person name="Long T.M."/>
            <person name="Calvey C.H."/>
            <person name="Aerts A.L."/>
            <person name="Barry K.W."/>
            <person name="Choi C."/>
            <person name="Clum A."/>
            <person name="Coughlan A.Y."/>
            <person name="Deshpande S."/>
            <person name="Douglass A.P."/>
            <person name="Hanson S.J."/>
            <person name="Klenk H.-P."/>
            <person name="LaButti K.M."/>
            <person name="Lapidus A."/>
            <person name="Lindquist E.A."/>
            <person name="Lipzen A.M."/>
            <person name="Meier-Kolthoff J.P."/>
            <person name="Ohm R.A."/>
            <person name="Otillar R.P."/>
            <person name="Pangilinan J.L."/>
            <person name="Peng Y."/>
            <person name="Rokas A."/>
            <person name="Rosa C.A."/>
            <person name="Scheuner C."/>
            <person name="Sibirny A.A."/>
            <person name="Slot J.C."/>
            <person name="Stielow J.B."/>
            <person name="Sun H."/>
            <person name="Kurtzman C.P."/>
            <person name="Blackwell M."/>
            <person name="Grigoriev I.V."/>
            <person name="Jeffries T.W."/>
        </authorList>
    </citation>
    <scope>NUCLEOTIDE SEQUENCE [LARGE SCALE GENOMIC DNA]</scope>
    <source>
        <strain evidence="4 5">NRRL Y-2026</strain>
    </source>
</reference>
<feature type="compositionally biased region" description="Polar residues" evidence="2">
    <location>
        <begin position="1058"/>
        <end position="1068"/>
    </location>
</feature>
<dbReference type="PANTHER" id="PTHR10194">
    <property type="entry name" value="RAS GTPASE-ACTIVATING PROTEINS"/>
    <property type="match status" value="1"/>
</dbReference>
<evidence type="ECO:0000313" key="5">
    <source>
        <dbReference type="Proteomes" id="UP000094455"/>
    </source>
</evidence>
<organism evidence="4 5">
    <name type="scientific">Pichia membranifaciens NRRL Y-2026</name>
    <dbReference type="NCBI Taxonomy" id="763406"/>
    <lineage>
        <taxon>Eukaryota</taxon>
        <taxon>Fungi</taxon>
        <taxon>Dikarya</taxon>
        <taxon>Ascomycota</taxon>
        <taxon>Saccharomycotina</taxon>
        <taxon>Pichiomycetes</taxon>
        <taxon>Pichiales</taxon>
        <taxon>Pichiaceae</taxon>
        <taxon>Pichia</taxon>
    </lineage>
</organism>
<feature type="region of interest" description="Disordered" evidence="2">
    <location>
        <begin position="1058"/>
        <end position="1107"/>
    </location>
</feature>
<dbReference type="PROSITE" id="PS50018">
    <property type="entry name" value="RAS_GTPASE_ACTIV_2"/>
    <property type="match status" value="1"/>
</dbReference>
<feature type="compositionally biased region" description="Low complexity" evidence="2">
    <location>
        <begin position="42"/>
        <end position="52"/>
    </location>
</feature>
<proteinExistence type="predicted"/>
<feature type="compositionally biased region" description="Basic residues" evidence="2">
    <location>
        <begin position="1094"/>
        <end position="1107"/>
    </location>
</feature>
<dbReference type="GO" id="GO:0007165">
    <property type="term" value="P:signal transduction"/>
    <property type="evidence" value="ECO:0007669"/>
    <property type="project" value="UniProtKB-ARBA"/>
</dbReference>
<dbReference type="PANTHER" id="PTHR10194:SF60">
    <property type="entry name" value="RAS GTPASE-ACTIVATING PROTEIN RASKOL"/>
    <property type="match status" value="1"/>
</dbReference>
<evidence type="ECO:0000313" key="4">
    <source>
        <dbReference type="EMBL" id="ODQ49141.1"/>
    </source>
</evidence>
<evidence type="ECO:0000256" key="1">
    <source>
        <dbReference type="ARBA" id="ARBA00022468"/>
    </source>
</evidence>
<dbReference type="AlphaFoldDB" id="A0A1E3NSR2"/>
<keyword evidence="1" id="KW-0343">GTPase activation</keyword>
<protein>
    <recommendedName>
        <fullName evidence="3">Ras-GAP domain-containing protein</fullName>
    </recommendedName>
</protein>